<gene>
    <name evidence="1" type="primary">SRB8</name>
    <name evidence="1" type="ORF">H2199_005518</name>
</gene>
<keyword evidence="2" id="KW-1185">Reference proteome</keyword>
<evidence type="ECO:0000313" key="1">
    <source>
        <dbReference type="EMBL" id="KAJ9641548.1"/>
    </source>
</evidence>
<reference evidence="1" key="1">
    <citation type="submission" date="2022-10" db="EMBL/GenBank/DDBJ databases">
        <title>Culturing micro-colonial fungi from biological soil crusts in the Mojave desert and describing Neophaeococcomyces mojavensis, and introducing the new genera and species Taxawa tesnikishii.</title>
        <authorList>
            <person name="Kurbessoian T."/>
            <person name="Stajich J.E."/>
        </authorList>
    </citation>
    <scope>NUCLEOTIDE SEQUENCE</scope>
    <source>
        <strain evidence="1">JES_115</strain>
    </source>
</reference>
<dbReference type="Proteomes" id="UP001172680">
    <property type="component" value="Unassembled WGS sequence"/>
</dbReference>
<evidence type="ECO:0000313" key="2">
    <source>
        <dbReference type="Proteomes" id="UP001172680"/>
    </source>
</evidence>
<protein>
    <submittedName>
        <fullName evidence="1">RNA polymerase II mediator complex subunit</fullName>
    </submittedName>
</protein>
<organism evidence="1 2">
    <name type="scientific">Coniosporium tulheliwenetii</name>
    <dbReference type="NCBI Taxonomy" id="3383036"/>
    <lineage>
        <taxon>Eukaryota</taxon>
        <taxon>Fungi</taxon>
        <taxon>Dikarya</taxon>
        <taxon>Ascomycota</taxon>
        <taxon>Pezizomycotina</taxon>
        <taxon>Dothideomycetes</taxon>
        <taxon>Dothideomycetes incertae sedis</taxon>
        <taxon>Coniosporium</taxon>
    </lineage>
</organism>
<name>A0ACC2Z2T1_9PEZI</name>
<accession>A0ACC2Z2T1</accession>
<sequence>MGSHEITVNAGMVSDREYGQRNGQAKPETSAEGSLSIALASSQGSSAPIRDAYEDASRLAITASAQLPARPGRHGNEHASKSNSMTSTNYEMKQDRAVEALAIQTPHEATRFPSGKNVDFYPWTGEHAEDSISEHVIRSGYFEQQKPNLNESQTARPSLWGHLKNKSGYRTRISNVNLQTPPRVTFKDKRREEWLHDLANPTVALRLLSRTIPHGLRGKGLLEQCLSKNIPSSRAVWLVKCVGANEMRAFKRKGYAGVMGSAGELKWIREWTTHVEQFVDNAIEADCDETWKAKMTYTHPECLIAPKVFDEYKHLLILIADQGLALECAFRLLENRNTRISPQNSRVAHQPSPKKKLVDYLDAPKHAFQLASLASDVLEMVHHWEEAAEVVLHWASSAYRQGHHRLYLATGLLRDWRAKGLDTDGVLLRYLSRVDPRSDIEERNLFRIVVELAWTKDFFVGRYLRYLISIGAHEVGRFPTGAIPCITRLIYEFSIPDLPPPTLYLRNDLMDGMDHTDEAELELLAAAKTFIAQHILIFPNSVSKSSTIDFVTLNKLTFSARLNLSRWLRAELLDRMTHSDLQTTNSGAPTYELVEIEEYPEANPGTVPFLLRLTGEQFKFVRDVIEQLEDFSVLANILEVAVNSSNSAILCTIAETLADHEEVFSVMGALGAVSRKLFARCTQDDAEDLIDRELYQALSELSCRIDIDVEVIQQLSGHMVRYGQKNTNPVCSPASERTFELPTAMEAISDEAFEWVAKNTTGMDEHRFRQIFDSLIARTCVQHAKNERANAATAPLLRRLRDLNSQLFNQLLYGWLSGCLQDTHGNNMRPVITALVAAGCLDLAEFVRFANRRTAEVVVRDAQKGAMFALRALEAVLPSECASELGKVQAVLNDAHKFATVFGIASNAKASLSISKMVQDLTNGNESLSAPKAVRLRRIVESVDEISLPFCQLQLRQTLAEDGPSSETAESETINTLFEAISGLLDKDQSLASLLLDSLEQTYLRKIGDVAKWKVLSAVPNWIGEVDASSLPPSAPSFRMDKTTIKKYLVIVHYSTSSSKDDDAQFTSALMQKLRTLVGTLVPRKDANGDVKSQGRSATTPADKDVDGVITWIRTLLDLVIAYECPLRTTTSSSFQLMSATADAQTQVRKIHARNVLWDTRLSSIFGSSPDPDGWLSLSSSPHLLTERTSNPKTATSTEEGHKSHVGIRSQQGRSMAGAPPTSLPISQGSTNHQQHNPPAVGQQSSGSSTQRTTPFVLRRWEILPDSSSNTGANDTALNLGLFGARKV</sequence>
<proteinExistence type="predicted"/>
<dbReference type="EMBL" id="JAPDRP010000015">
    <property type="protein sequence ID" value="KAJ9641548.1"/>
    <property type="molecule type" value="Genomic_DNA"/>
</dbReference>
<comment type="caution">
    <text evidence="1">The sequence shown here is derived from an EMBL/GenBank/DDBJ whole genome shotgun (WGS) entry which is preliminary data.</text>
</comment>